<evidence type="ECO:0000313" key="2">
    <source>
        <dbReference type="EMBL" id="KAF4669587.1"/>
    </source>
</evidence>
<comment type="caution">
    <text evidence="2">The sequence shown here is derived from an EMBL/GenBank/DDBJ whole genome shotgun (WGS) entry which is preliminary data.</text>
</comment>
<reference evidence="2 3" key="1">
    <citation type="submission" date="2020-04" db="EMBL/GenBank/DDBJ databases">
        <title>Perkinsus olseni comparative genomics.</title>
        <authorList>
            <person name="Bogema D.R."/>
        </authorList>
    </citation>
    <scope>NUCLEOTIDE SEQUENCE [LARGE SCALE GENOMIC DNA]</scope>
    <source>
        <strain evidence="2">ATCC PRA-31</strain>
    </source>
</reference>
<evidence type="ECO:0000313" key="3">
    <source>
        <dbReference type="Proteomes" id="UP000572268"/>
    </source>
</evidence>
<feature type="region of interest" description="Disordered" evidence="1">
    <location>
        <begin position="140"/>
        <end position="168"/>
    </location>
</feature>
<name>A0A7J6MDT9_PEROL</name>
<organism evidence="2 3">
    <name type="scientific">Perkinsus olseni</name>
    <name type="common">Perkinsus atlanticus</name>
    <dbReference type="NCBI Taxonomy" id="32597"/>
    <lineage>
        <taxon>Eukaryota</taxon>
        <taxon>Sar</taxon>
        <taxon>Alveolata</taxon>
        <taxon>Perkinsozoa</taxon>
        <taxon>Perkinsea</taxon>
        <taxon>Perkinsida</taxon>
        <taxon>Perkinsidae</taxon>
        <taxon>Perkinsus</taxon>
    </lineage>
</organism>
<dbReference type="Proteomes" id="UP000572268">
    <property type="component" value="Unassembled WGS sequence"/>
</dbReference>
<accession>A0A7J6MDT9</accession>
<proteinExistence type="predicted"/>
<protein>
    <submittedName>
        <fullName evidence="2">Uncharacterized protein</fullName>
    </submittedName>
</protein>
<gene>
    <name evidence="2" type="ORF">FOL46_001323</name>
</gene>
<sequence length="2699" mass="300085">MRVPLYFAGSSLVVRASFLGRLIGWGRRDRSCSAIYNTNETEYRLEFSEKAREFKLDAIAADESIVHMGPSASAKFRVIGLVERDESSTGRGAVGKSPKAACLEAMAAHLDLGHKYAVDEQAREAINNLIDGQLGSAYHSSLPSRPHLSEEPRRRSLPEGSTFGDGRSRDNFTAAILSLDEAPSGGFDLSSLGDVVDGMRGLGGIVGRMTLRDAWNGMQTKKDAECSLARVFNVEPSLQYDYRMTIDKEGNAAASLAIKVLKDGIVEEKFFSFDLPLDEVEEAKAKRGRRRKDDKCFQKLRENLWSLMGRFKKPLREKLMPLISLKVERELTASAASFAEKSGIFVLEGGTLAATVIQEFVADELKRVRESHKVEVVVKRDPEELKDPVLCEASQMGNLHATKRQLGLVDLQLKKDFTIHKIAKFWPGSSKFDGYPEKFKLALSQFFDTSSLAGADLGATDDTTLCRFAIQSHLKAALEYGRAVLIGKREERVDEREGEMKDIVDWEGKELDSGEEHRKSFRVEQGSRMEEGLLAMEEAVTENPDMPCRATWDSDGKRYYFEMYRDDEEVGTTILDVRMITDGVSDAYSLRSFGRLGLYEKARAECFNQWPASSPRESTRKTCLISVTCYLWYAKILAAGSKGKTGKTRTGAKFFEALGQILAAAGGEDSGPIDLGRTPAAYLDGLLPAIHSHALKRVRNDPKLGFVLPTTEPVCRAFSSTPGDREGFTRELALYALSSNRVVLGESHLSEQQLKEHAGKEGPPSYDEEKRLDQLVTIGDPLWDDEWLEAQELNSCQKNLFEYLMQGWTTVRAPALKELGAGQRVRGWMSKFLVAEMKDQNRVWAQRAWIQPVEELPLYKLERSALSVWMMEIMMRSDMTWTTVTTTPKGNVTASEGPPLDVDDHFEAEVSSPSVCGIEVMGKGAAAKKGRRPSMSMSLTREFLLHNIQGPEYDGKGSILLRKFFSRRVSDNIPSSIPDESDQNSLLLALCKGALFEYLTTASARMLDERTFGTGTHARRLEVSALTTKSLVTGTGGVVVFRVHEGSPFGSAVEDMYNLAMDSDRDCSLSRMAERIPFPEPISVLHDITMKSTPSRGVIVSGEPFSLMNSRKSFREDVTTKLMDPDLGEEGVSPLFTCRARLVDILKRAWMSVAGDWSMLRERVSHKIEAEVEGGKWNHSGGGGYEAVKPSLAEYILHAYSRPVFLPLVEREIARRNSLQSRAGAPHQEALDSCSIETVEKRKTGGAVPRFSLSLRSDFSMHRIGLPDGTLGFLEELRPLWRLVPALPRPRMTVVEVCQQTLFDYLRAAQEKLPNSVDRLEEDHYQEMGPAVVTRGSTTFKPSDVVFGISSEVAMQGDTSGLHSLASSLHAWLGVLSPPPAAAAAATASRVTDYECTAQYTNRNNTYWFSFIEVEGSFLLTTAMKDKSLVNLSPQGIVALAKVGETSEALFGRRNSTTTAKSGAPKCIEGVAAYMGLGYLYSTNRGGARVIINNRLLSTSRRSSATEGLGNLDTATTSHRLAQELDDAQGAKLLDAPEGIRTAITPVKRSKSGAFDLSNSLYAEDGVRGIYDVVERVITVDPDNGISSATDTACEVVRRFNIVNQQYDYRLIIDREGRASICLTLRSFRTPSMQSALAGYIVSLMGSYKKPAENKLISLLKARVESELWRATQDLDTALFEMKGDTQVAAVMEEYVAAKLKDTASALGMRPIRRDPSREEPVLCELTLVSTVEKRMGDLELQLNHDFTILRMHRLWAKSQLSEEYPEKMKLILWRFFEPSIPLLKNPRVTTDAELCRMALYHHINAALAYSNTVQGEYYRPLSEERDSQDIVLRAQLDSERSAFYVKEGSHAANALLVMEKAVKERPDMPCRATWDSPEKRYYMELDREAVGGVYGLRMITDGSIDFYPLMKEAYENAAEKCLQQPQGTRPRNSDRETCIFSIACYLWNTRADIPWPYVEPQGGAKPSFAAILALVVNSATLSQQHTLGLGSIDLGVVSSDLLNIVVPWMHSQGLTAMQNNPDAGMMIRELDPVCQAALVTEDRIVRSTRELTLSVLKDNKIVLGESSLTVDQRKRRVAAVKPFIPDKELRLDEMLERVDLKADIGSLEGKKILNTCERRLLEYLMRGWKFVRSEDVKKAGGADHHNLEMRVSEYLLAEYEDPKAWTQPVRDLPVYRLIQSTLAVKIMGSLMRMSNPTWSVVEHPKTSAGIMKAVDDETSLLDSAALDTQACAVQVSRRDEAGSSSSGSAPSMSFSLSPDFLIREIKGPNYEGPGRIRLRQHIMRTPLTIDGRRTLRNSSALFFCKRTLIDYLNVAVTTLTGQRVLERQSEPQVLNHFALDGAQVKDVEGMVFPVGREDPVAEAVSALHDLAVASEQRCSLTSKGVSPNEADEAYDIVIESTPQDEALVSLKPSMQTAVALRLPTSRGELTKPKFDLSTVFPPFTCPSRLADILMKAWMGSTSEAGVLSQRVLVKLEAEARERKWNNLAEGDYAVQEATTLSNYIMTKFIAPLAGGEPVRRRALPEVSSDHPSAKSSSVPQEPLDLCVIETLERRLSGGAEPQYLLSLKSDFSLHRIVLPKKILETPEELEPIWERIKENLWQIPFPLSRMTLVDVCGRTLVDYLTARRRLDPEWQKDRRRTFESQLGAAEVDPGSIKFKVPLTSDIGLSLMYLARTASKGKDGVFDDASRTAEMPHLT</sequence>
<evidence type="ECO:0000256" key="1">
    <source>
        <dbReference type="SAM" id="MobiDB-lite"/>
    </source>
</evidence>
<feature type="compositionally biased region" description="Basic and acidic residues" evidence="1">
    <location>
        <begin position="147"/>
        <end position="157"/>
    </location>
</feature>
<dbReference type="EMBL" id="JABANN010000137">
    <property type="protein sequence ID" value="KAF4669587.1"/>
    <property type="molecule type" value="Genomic_DNA"/>
</dbReference>